<comment type="caution">
    <text evidence="1">The sequence shown here is derived from an EMBL/GenBank/DDBJ whole genome shotgun (WGS) entry which is preliminary data.</text>
</comment>
<name>A0ACC5YFG5_9TELE</name>
<gene>
    <name evidence="1" type="ORF">PDJAM_G00236580</name>
</gene>
<accession>A0ACC5YFG5</accession>
<keyword evidence="2" id="KW-1185">Reference proteome</keyword>
<proteinExistence type="predicted"/>
<dbReference type="EMBL" id="CM040981">
    <property type="protein sequence ID" value="MCJ8734518.1"/>
    <property type="molecule type" value="Genomic_DNA"/>
</dbReference>
<evidence type="ECO:0000313" key="1">
    <source>
        <dbReference type="EMBL" id="MCJ8734518.1"/>
    </source>
</evidence>
<sequence>MLIFCVIFCDVLFVLCILYFKNVLFSSYYSHGVSYSVINIVSNRVNMYRFVYESVFADAVAVGAVR</sequence>
<dbReference type="Proteomes" id="UP000830395">
    <property type="component" value="Chromosome 7"/>
</dbReference>
<organism evidence="1 2">
    <name type="scientific">Pangasius djambal</name>
    <dbReference type="NCBI Taxonomy" id="1691987"/>
    <lineage>
        <taxon>Eukaryota</taxon>
        <taxon>Metazoa</taxon>
        <taxon>Chordata</taxon>
        <taxon>Craniata</taxon>
        <taxon>Vertebrata</taxon>
        <taxon>Euteleostomi</taxon>
        <taxon>Actinopterygii</taxon>
        <taxon>Neopterygii</taxon>
        <taxon>Teleostei</taxon>
        <taxon>Ostariophysi</taxon>
        <taxon>Siluriformes</taxon>
        <taxon>Pangasiidae</taxon>
        <taxon>Pangasius</taxon>
    </lineage>
</organism>
<protein>
    <submittedName>
        <fullName evidence="1">Uncharacterized protein</fullName>
    </submittedName>
</protein>
<reference evidence="1" key="1">
    <citation type="submission" date="2020-02" db="EMBL/GenBank/DDBJ databases">
        <title>Genome sequencing of the panga catfish, Pangasius djambal.</title>
        <authorList>
            <person name="Wen M."/>
            <person name="Zahm M."/>
            <person name="Roques C."/>
            <person name="Cabau C."/>
            <person name="Klopp C."/>
            <person name="Donnadieu C."/>
            <person name="Jouanno E."/>
            <person name="Avarre J.-C."/>
            <person name="Campet M."/>
            <person name="Ha T."/>
            <person name="Dugue R."/>
            <person name="Lampietro C."/>
            <person name="Louis A."/>
            <person name="Herpin A."/>
            <person name="Echchiki A."/>
            <person name="Berthelot C."/>
            <person name="Parey E."/>
            <person name="Roest-Crollius H."/>
            <person name="Braasch I."/>
            <person name="Postlethwait J.H."/>
            <person name="Bobe J."/>
            <person name="Montfort J."/>
            <person name="Bouchez O."/>
            <person name="Begum T."/>
            <person name="Schartl M."/>
            <person name="Gustiano R."/>
            <person name="Guiguen Y."/>
        </authorList>
    </citation>
    <scope>NUCLEOTIDE SEQUENCE</scope>
    <source>
        <strain evidence="1">Pdj_M5554</strain>
    </source>
</reference>
<evidence type="ECO:0000313" key="2">
    <source>
        <dbReference type="Proteomes" id="UP000830395"/>
    </source>
</evidence>